<name>A0ABX1IAI4_9GAMM</name>
<organism evidence="12 13">
    <name type="scientific">Marichromatium bheemlicum</name>
    <dbReference type="NCBI Taxonomy" id="365339"/>
    <lineage>
        <taxon>Bacteria</taxon>
        <taxon>Pseudomonadati</taxon>
        <taxon>Pseudomonadota</taxon>
        <taxon>Gammaproteobacteria</taxon>
        <taxon>Chromatiales</taxon>
        <taxon>Chromatiaceae</taxon>
        <taxon>Marichromatium</taxon>
    </lineage>
</organism>
<evidence type="ECO:0000313" key="12">
    <source>
        <dbReference type="EMBL" id="NKN33195.1"/>
    </source>
</evidence>
<keyword evidence="4 10" id="KW-0963">Cytoplasm</keyword>
<gene>
    <name evidence="12" type="ORF">HF203_08165</name>
</gene>
<dbReference type="Pfam" id="PF04344">
    <property type="entry name" value="CheZ"/>
    <property type="match status" value="1"/>
</dbReference>
<evidence type="ECO:0000313" key="13">
    <source>
        <dbReference type="Proteomes" id="UP000740754"/>
    </source>
</evidence>
<evidence type="ECO:0000256" key="1">
    <source>
        <dbReference type="ARBA" id="ARBA00004496"/>
    </source>
</evidence>
<dbReference type="RefSeq" id="WP_168668520.1">
    <property type="nucleotide sequence ID" value="NZ_JAAXKX010000009.1"/>
</dbReference>
<comment type="subunit">
    <text evidence="10">Homodimer.</text>
</comment>
<proteinExistence type="inferred from homology"/>
<sequence length="262" mass="29489">MDNDETRLTAQLGLAQQLVEHLQNGDEDGARLILQQLRLPYERELFEELGKLTRELHEALQSFRGDSRLVEITQDEIPDAKERLSYVVTMTEQATHRTLNAIDEGLPIAEQVHDNAVRLSERWGRFRRRELSLEEFREFARELDDFFTATGQETERLRSLMSEIMMAQDFQDLTGQIIGRVIRLVQDVEENLVGLIRLSSGRMEGRAGTPPAETAPEQTPAPETETSPARSVGPAVPNTNDDMGDVVSGQDDVDALLSSLGF</sequence>
<feature type="region of interest" description="Disordered" evidence="11">
    <location>
        <begin position="202"/>
        <end position="250"/>
    </location>
</feature>
<evidence type="ECO:0000256" key="4">
    <source>
        <dbReference type="ARBA" id="ARBA00022490"/>
    </source>
</evidence>
<comment type="similarity">
    <text evidence="2 10">Belongs to the CheZ family.</text>
</comment>
<keyword evidence="6 10" id="KW-0283">Flagellar rotation</keyword>
<dbReference type="Proteomes" id="UP000740754">
    <property type="component" value="Unassembled WGS sequence"/>
</dbReference>
<evidence type="ECO:0000256" key="6">
    <source>
        <dbReference type="ARBA" id="ARBA00022779"/>
    </source>
</evidence>
<evidence type="ECO:0000256" key="3">
    <source>
        <dbReference type="ARBA" id="ARBA00018484"/>
    </source>
</evidence>
<keyword evidence="7 10" id="KW-0378">Hydrolase</keyword>
<comment type="subcellular location">
    <subcellularLocation>
        <location evidence="1 10">Cytoplasm</location>
    </subcellularLocation>
</comment>
<evidence type="ECO:0000256" key="2">
    <source>
        <dbReference type="ARBA" id="ARBA00005908"/>
    </source>
</evidence>
<feature type="compositionally biased region" description="Low complexity" evidence="11">
    <location>
        <begin position="209"/>
        <end position="229"/>
    </location>
</feature>
<dbReference type="InterPro" id="IPR050992">
    <property type="entry name" value="CheZ_family_phosphatases"/>
</dbReference>
<evidence type="ECO:0000256" key="9">
    <source>
        <dbReference type="ARBA" id="ARBA00029599"/>
    </source>
</evidence>
<dbReference type="PANTHER" id="PTHR43693:SF1">
    <property type="entry name" value="PROTEIN PHOSPHATASE CHEZ"/>
    <property type="match status" value="1"/>
</dbReference>
<keyword evidence="13" id="KW-1185">Reference proteome</keyword>
<protein>
    <recommendedName>
        <fullName evidence="3 10">Protein phosphatase CheZ</fullName>
        <ecNumber evidence="10">3.1.3.-</ecNumber>
    </recommendedName>
    <alternativeName>
        <fullName evidence="9 10">Chemotaxis protein CheZ</fullName>
    </alternativeName>
</protein>
<accession>A0ABX1IAI4</accession>
<keyword evidence="8 10" id="KW-0904">Protein phosphatase</keyword>
<comment type="function">
    <text evidence="10">Plays an important role in bacterial chemotaxis signal transduction pathway by accelerating the dephosphorylation of phosphorylated CheY (CheY-P).</text>
</comment>
<evidence type="ECO:0000256" key="5">
    <source>
        <dbReference type="ARBA" id="ARBA00022500"/>
    </source>
</evidence>
<comment type="caution">
    <text evidence="12">The sequence shown here is derived from an EMBL/GenBank/DDBJ whole genome shotgun (WGS) entry which is preliminary data.</text>
</comment>
<dbReference type="EC" id="3.1.3.-" evidence="10"/>
<keyword evidence="5 10" id="KW-0145">Chemotaxis</keyword>
<dbReference type="PANTHER" id="PTHR43693">
    <property type="entry name" value="PROTEIN PHOSPHATASE CHEZ"/>
    <property type="match status" value="1"/>
</dbReference>
<dbReference type="InterPro" id="IPR007439">
    <property type="entry name" value="Chemotax_Pase_CheZ"/>
</dbReference>
<evidence type="ECO:0000256" key="11">
    <source>
        <dbReference type="SAM" id="MobiDB-lite"/>
    </source>
</evidence>
<dbReference type="SUPFAM" id="SSF75708">
    <property type="entry name" value="Chemotaxis phosphatase CheZ"/>
    <property type="match status" value="1"/>
</dbReference>
<dbReference type="Gene3D" id="1.10.287.500">
    <property type="entry name" value="Helix hairpin bin"/>
    <property type="match status" value="1"/>
</dbReference>
<evidence type="ECO:0000256" key="8">
    <source>
        <dbReference type="ARBA" id="ARBA00022912"/>
    </source>
</evidence>
<evidence type="ECO:0000256" key="7">
    <source>
        <dbReference type="ARBA" id="ARBA00022801"/>
    </source>
</evidence>
<dbReference type="EMBL" id="JAAXKX010000009">
    <property type="protein sequence ID" value="NKN33195.1"/>
    <property type="molecule type" value="Genomic_DNA"/>
</dbReference>
<dbReference type="PIRSF" id="PIRSF002884">
    <property type="entry name" value="CheZ"/>
    <property type="match status" value="1"/>
</dbReference>
<evidence type="ECO:0000256" key="10">
    <source>
        <dbReference type="PIRNR" id="PIRNR002884"/>
    </source>
</evidence>
<reference evidence="12 13" key="1">
    <citation type="submission" date="2020-04" db="EMBL/GenBank/DDBJ databases">
        <title>Draft Whole-Genome sequence of Marichromatium bheemlicum DSM 18632, type strain.</title>
        <authorList>
            <person name="Kyndt J.A."/>
            <person name="Meyer T.E."/>
        </authorList>
    </citation>
    <scope>NUCLEOTIDE SEQUENCE [LARGE SCALE GENOMIC DNA]</scope>
    <source>
        <strain evidence="12 13">DSM 18632</strain>
    </source>
</reference>